<keyword evidence="2" id="KW-1185">Reference proteome</keyword>
<dbReference type="EMBL" id="BRXW01000849">
    <property type="protein sequence ID" value="GMH77925.1"/>
    <property type="molecule type" value="Genomic_DNA"/>
</dbReference>
<gene>
    <name evidence="1" type="ORF">TrLO_g12620</name>
</gene>
<accession>A0A9W7AXU0</accession>
<reference evidence="2" key="1">
    <citation type="journal article" date="2023" name="Commun. Biol.">
        <title>Genome analysis of Parmales, the sister group of diatoms, reveals the evolutionary specialization of diatoms from phago-mixotrophs to photoautotrophs.</title>
        <authorList>
            <person name="Ban H."/>
            <person name="Sato S."/>
            <person name="Yoshikawa S."/>
            <person name="Yamada K."/>
            <person name="Nakamura Y."/>
            <person name="Ichinomiya M."/>
            <person name="Sato N."/>
            <person name="Blanc-Mathieu R."/>
            <person name="Endo H."/>
            <person name="Kuwata A."/>
            <person name="Ogata H."/>
        </authorList>
    </citation>
    <scope>NUCLEOTIDE SEQUENCE [LARGE SCALE GENOMIC DNA]</scope>
    <source>
        <strain evidence="2">NIES 3700</strain>
    </source>
</reference>
<evidence type="ECO:0000313" key="2">
    <source>
        <dbReference type="Proteomes" id="UP001165122"/>
    </source>
</evidence>
<organism evidence="1 2">
    <name type="scientific">Triparma laevis f. longispina</name>
    <dbReference type="NCBI Taxonomy" id="1714387"/>
    <lineage>
        <taxon>Eukaryota</taxon>
        <taxon>Sar</taxon>
        <taxon>Stramenopiles</taxon>
        <taxon>Ochrophyta</taxon>
        <taxon>Bolidophyceae</taxon>
        <taxon>Parmales</taxon>
        <taxon>Triparmaceae</taxon>
        <taxon>Triparma</taxon>
    </lineage>
</organism>
<sequence length="79" mass="8990">MAKRSKTKKVQKKVRFAAVPSSSSRSWSKRKRATFKRLVQASVARFDAIVRIREARAKDRARDAELAAELTWLGLGFVL</sequence>
<dbReference type="Proteomes" id="UP001165122">
    <property type="component" value="Unassembled WGS sequence"/>
</dbReference>
<evidence type="ECO:0000313" key="1">
    <source>
        <dbReference type="EMBL" id="GMH77925.1"/>
    </source>
</evidence>
<protein>
    <submittedName>
        <fullName evidence="1">Uncharacterized protein</fullName>
    </submittedName>
</protein>
<proteinExistence type="predicted"/>
<name>A0A9W7AXU0_9STRA</name>
<dbReference type="AlphaFoldDB" id="A0A9W7AXU0"/>
<comment type="caution">
    <text evidence="1">The sequence shown here is derived from an EMBL/GenBank/DDBJ whole genome shotgun (WGS) entry which is preliminary data.</text>
</comment>